<sequence length="338" mass="38212">MKLLEVVDILRPRCTRDASLIRPFPIDIFDPPSPDPRTHRRPHCSRHWRESTADDDGAVCCGASACEGCAGRRAGLGVIVELVESTLGSGSLVNASTAEKEEMIRSLEPFVERGNSYTDAHGKISTNPLNMIIVTSSSTKPLIRMDKGSLARKANYAAFEEEIQGCYDSQGAEEETAAILREQTSSFLRYEVAGSIAELRRSKAGSWGGEARDARRPYLKRRKAWEKAVMNFFKNWREDGWIYVFFNGFFEGNAIFKLGKTNNLCRRMPQWNFDCPNPGRIWLEAFWAPNAIRTESLLHIALEELCEQRPRFMCKCGTAHIEKFGFKGCPLLAYKERI</sequence>
<evidence type="ECO:0000313" key="3">
    <source>
        <dbReference type="Proteomes" id="UP000799118"/>
    </source>
</evidence>
<protein>
    <recommendedName>
        <fullName evidence="1">Bacteriophage T5 Orf172 DNA-binding domain-containing protein</fullName>
    </recommendedName>
</protein>
<proteinExistence type="predicted"/>
<feature type="domain" description="Bacteriophage T5 Orf172 DNA-binding" evidence="1">
    <location>
        <begin position="240"/>
        <end position="324"/>
    </location>
</feature>
<name>A0A6A4GFU0_9AGAR</name>
<evidence type="ECO:0000259" key="1">
    <source>
        <dbReference type="Pfam" id="PF10544"/>
    </source>
</evidence>
<evidence type="ECO:0000313" key="2">
    <source>
        <dbReference type="EMBL" id="KAE9384321.1"/>
    </source>
</evidence>
<dbReference type="Pfam" id="PF10544">
    <property type="entry name" value="T5orf172"/>
    <property type="match status" value="1"/>
</dbReference>
<organism evidence="2 3">
    <name type="scientific">Gymnopus androsaceus JB14</name>
    <dbReference type="NCBI Taxonomy" id="1447944"/>
    <lineage>
        <taxon>Eukaryota</taxon>
        <taxon>Fungi</taxon>
        <taxon>Dikarya</taxon>
        <taxon>Basidiomycota</taxon>
        <taxon>Agaricomycotina</taxon>
        <taxon>Agaricomycetes</taxon>
        <taxon>Agaricomycetidae</taxon>
        <taxon>Agaricales</taxon>
        <taxon>Marasmiineae</taxon>
        <taxon>Omphalotaceae</taxon>
        <taxon>Gymnopus</taxon>
    </lineage>
</organism>
<dbReference type="Proteomes" id="UP000799118">
    <property type="component" value="Unassembled WGS sequence"/>
</dbReference>
<dbReference type="OrthoDB" id="2417614at2759"/>
<accession>A0A6A4GFU0</accession>
<keyword evidence="3" id="KW-1185">Reference proteome</keyword>
<dbReference type="InterPro" id="IPR018306">
    <property type="entry name" value="Phage_T5_Orf172_DNA-bd"/>
</dbReference>
<dbReference type="EMBL" id="ML770169">
    <property type="protein sequence ID" value="KAE9384321.1"/>
    <property type="molecule type" value="Genomic_DNA"/>
</dbReference>
<dbReference type="AlphaFoldDB" id="A0A6A4GFU0"/>
<reference evidence="2" key="1">
    <citation type="journal article" date="2019" name="Environ. Microbiol.">
        <title>Fungal ecological strategies reflected in gene transcription - a case study of two litter decomposers.</title>
        <authorList>
            <person name="Barbi F."/>
            <person name="Kohler A."/>
            <person name="Barry K."/>
            <person name="Baskaran P."/>
            <person name="Daum C."/>
            <person name="Fauchery L."/>
            <person name="Ihrmark K."/>
            <person name="Kuo A."/>
            <person name="LaButti K."/>
            <person name="Lipzen A."/>
            <person name="Morin E."/>
            <person name="Grigoriev I.V."/>
            <person name="Henrissat B."/>
            <person name="Lindahl B."/>
            <person name="Martin F."/>
        </authorList>
    </citation>
    <scope>NUCLEOTIDE SEQUENCE</scope>
    <source>
        <strain evidence="2">JB14</strain>
    </source>
</reference>
<dbReference type="Pfam" id="PF23562">
    <property type="entry name" value="AMP-binding_C_3"/>
    <property type="match status" value="1"/>
</dbReference>
<gene>
    <name evidence="2" type="ORF">BT96DRAFT_1008190</name>
</gene>